<keyword evidence="2" id="KW-1185">Reference proteome</keyword>
<dbReference type="SUPFAM" id="SSF56436">
    <property type="entry name" value="C-type lectin-like"/>
    <property type="match status" value="1"/>
</dbReference>
<proteinExistence type="predicted"/>
<comment type="caution">
    <text evidence="1">The sequence shown here is derived from an EMBL/GenBank/DDBJ whole genome shotgun (WGS) entry which is preliminary data.</text>
</comment>
<evidence type="ECO:0000313" key="2">
    <source>
        <dbReference type="Proteomes" id="UP000806211"/>
    </source>
</evidence>
<accession>A0ABR9REJ8</accession>
<dbReference type="EMBL" id="JADCKF010000015">
    <property type="protein sequence ID" value="MBE5057114.1"/>
    <property type="molecule type" value="Genomic_DNA"/>
</dbReference>
<gene>
    <name evidence="1" type="ORF">INF37_14090</name>
</gene>
<reference evidence="1 2" key="1">
    <citation type="submission" date="2020-10" db="EMBL/GenBank/DDBJ databases">
        <title>ChiBAC.</title>
        <authorList>
            <person name="Zenner C."/>
            <person name="Hitch T.C.A."/>
            <person name="Clavel T."/>
        </authorList>
    </citation>
    <scope>NUCLEOTIDE SEQUENCE [LARGE SCALE GENOMIC DNA]</scope>
    <source>
        <strain evidence="1 2">DSM 107456</strain>
    </source>
</reference>
<dbReference type="InterPro" id="IPR016187">
    <property type="entry name" value="CTDL_fold"/>
</dbReference>
<dbReference type="RefSeq" id="WP_193538985.1">
    <property type="nucleotide sequence ID" value="NZ_JADCKF010000015.1"/>
</dbReference>
<organism evidence="1 2">
    <name type="scientific">Pseudoflavonifractor gallinarum</name>
    <dbReference type="NCBI Taxonomy" id="2779352"/>
    <lineage>
        <taxon>Bacteria</taxon>
        <taxon>Bacillati</taxon>
        <taxon>Bacillota</taxon>
        <taxon>Clostridia</taxon>
        <taxon>Eubacteriales</taxon>
        <taxon>Oscillospiraceae</taxon>
        <taxon>Pseudoflavonifractor</taxon>
    </lineage>
</organism>
<protein>
    <submittedName>
        <fullName evidence="1">Uncharacterized protein</fullName>
    </submittedName>
</protein>
<name>A0ABR9REJ8_9FIRM</name>
<dbReference type="Proteomes" id="UP000806211">
    <property type="component" value="Unassembled WGS sequence"/>
</dbReference>
<sequence length="334" mass="38344">MNEKLFRPQFDTLKLSDKLWLMQGLAARYHLTFKELYAFSRWGQSCTTGLFEKGGREFVFVPGDTVTLGWEGFVHGMDKANQEELTDMFAEIEYEGSVEEFLRQGMTPVRRVTTGPMFVGRKLEEIGWESVPMNDPRIIAPPDWLENLQKWAGQNSQSFEIHETVRFERNGDSWQASLCHPMTYPEFQRSLLWELVASLPTPDEWAYLCGGGCRTLFPWGDGLDYSMHLHHFESEEDRGKPYDMEQPNFFGLSIAYDPYKRELVDGKTLTTCGGDGGCNICGGMGPLLGYLPCSPHCKPEVREDNEIHNDYDFFRPVIRVQTSGWRMVSPGDER</sequence>
<evidence type="ECO:0000313" key="1">
    <source>
        <dbReference type="EMBL" id="MBE5057114.1"/>
    </source>
</evidence>